<protein>
    <recommendedName>
        <fullName evidence="3">Syntaxin N-terminal domain-containing protein</fullName>
    </recommendedName>
</protein>
<dbReference type="SUPFAM" id="SSF47661">
    <property type="entry name" value="t-snare proteins"/>
    <property type="match status" value="1"/>
</dbReference>
<name>A0A803LR91_CHEQI</name>
<dbReference type="InterPro" id="IPR010989">
    <property type="entry name" value="SNARE"/>
</dbReference>
<dbReference type="GO" id="GO:0000149">
    <property type="term" value="F:SNARE binding"/>
    <property type="evidence" value="ECO:0007669"/>
    <property type="project" value="TreeGrafter"/>
</dbReference>
<organism evidence="4 5">
    <name type="scientific">Chenopodium quinoa</name>
    <name type="common">Quinoa</name>
    <dbReference type="NCBI Taxonomy" id="63459"/>
    <lineage>
        <taxon>Eukaryota</taxon>
        <taxon>Viridiplantae</taxon>
        <taxon>Streptophyta</taxon>
        <taxon>Embryophyta</taxon>
        <taxon>Tracheophyta</taxon>
        <taxon>Spermatophyta</taxon>
        <taxon>Magnoliopsida</taxon>
        <taxon>eudicotyledons</taxon>
        <taxon>Gunneridae</taxon>
        <taxon>Pentapetalae</taxon>
        <taxon>Caryophyllales</taxon>
        <taxon>Chenopodiaceae</taxon>
        <taxon>Chenopodioideae</taxon>
        <taxon>Atripliceae</taxon>
        <taxon>Chenopodium</taxon>
    </lineage>
</organism>
<dbReference type="InterPro" id="IPR006011">
    <property type="entry name" value="Syntaxin_N"/>
</dbReference>
<dbReference type="PANTHER" id="PTHR19957:SF267">
    <property type="entry name" value="SYNTAXIN-22-LIKE"/>
    <property type="match status" value="1"/>
</dbReference>
<evidence type="ECO:0000259" key="3">
    <source>
        <dbReference type="SMART" id="SM00503"/>
    </source>
</evidence>
<keyword evidence="1" id="KW-0813">Transport</keyword>
<accession>A0A803LR91</accession>
<dbReference type="GO" id="GO:0031201">
    <property type="term" value="C:SNARE complex"/>
    <property type="evidence" value="ECO:0007669"/>
    <property type="project" value="TreeGrafter"/>
</dbReference>
<evidence type="ECO:0000313" key="5">
    <source>
        <dbReference type="Proteomes" id="UP000596660"/>
    </source>
</evidence>
<dbReference type="EnsemblPlants" id="AUR62017470-RA">
    <property type="protein sequence ID" value="AUR62017470-RA:cds"/>
    <property type="gene ID" value="AUR62017470"/>
</dbReference>
<dbReference type="SMART" id="SM00503">
    <property type="entry name" value="SynN"/>
    <property type="match status" value="1"/>
</dbReference>
<dbReference type="GO" id="GO:0006886">
    <property type="term" value="P:intracellular protein transport"/>
    <property type="evidence" value="ECO:0007669"/>
    <property type="project" value="TreeGrafter"/>
</dbReference>
<feature type="compositionally biased region" description="Polar residues" evidence="2">
    <location>
        <begin position="246"/>
        <end position="259"/>
    </location>
</feature>
<dbReference type="Proteomes" id="UP000596660">
    <property type="component" value="Unplaced"/>
</dbReference>
<dbReference type="GO" id="GO:0005484">
    <property type="term" value="F:SNAP receptor activity"/>
    <property type="evidence" value="ECO:0007669"/>
    <property type="project" value="TreeGrafter"/>
</dbReference>
<dbReference type="GO" id="GO:0012505">
    <property type="term" value="C:endomembrane system"/>
    <property type="evidence" value="ECO:0007669"/>
    <property type="project" value="TreeGrafter"/>
</dbReference>
<dbReference type="GO" id="GO:0048278">
    <property type="term" value="P:vesicle docking"/>
    <property type="evidence" value="ECO:0007669"/>
    <property type="project" value="TreeGrafter"/>
</dbReference>
<dbReference type="AlphaFoldDB" id="A0A803LR91"/>
<evidence type="ECO:0000256" key="2">
    <source>
        <dbReference type="SAM" id="MobiDB-lite"/>
    </source>
</evidence>
<evidence type="ECO:0000313" key="4">
    <source>
        <dbReference type="EnsemblPlants" id="AUR62017470-RA:cds"/>
    </source>
</evidence>
<dbReference type="Pfam" id="PF14523">
    <property type="entry name" value="Syntaxin_2"/>
    <property type="match status" value="1"/>
</dbReference>
<dbReference type="Gramene" id="AUR62017470-RA">
    <property type="protein sequence ID" value="AUR62017470-RA:cds"/>
    <property type="gene ID" value="AUR62017470"/>
</dbReference>
<reference evidence="4" key="1">
    <citation type="journal article" date="2017" name="Nature">
        <title>The genome of Chenopodium quinoa.</title>
        <authorList>
            <person name="Jarvis D.E."/>
            <person name="Ho Y.S."/>
            <person name="Lightfoot D.J."/>
            <person name="Schmoeckel S.M."/>
            <person name="Li B."/>
            <person name="Borm T.J.A."/>
            <person name="Ohyanagi H."/>
            <person name="Mineta K."/>
            <person name="Michell C.T."/>
            <person name="Saber N."/>
            <person name="Kharbatia N.M."/>
            <person name="Rupper R.R."/>
            <person name="Sharp A.R."/>
            <person name="Dally N."/>
            <person name="Boughton B.A."/>
            <person name="Woo Y.H."/>
            <person name="Gao G."/>
            <person name="Schijlen E.G.W.M."/>
            <person name="Guo X."/>
            <person name="Momin A.A."/>
            <person name="Negrao S."/>
            <person name="Al-Babili S."/>
            <person name="Gehring C."/>
            <person name="Roessner U."/>
            <person name="Jung C."/>
            <person name="Murphy K."/>
            <person name="Arold S.T."/>
            <person name="Gojobori T."/>
            <person name="van der Linden C.G."/>
            <person name="van Loo E.N."/>
            <person name="Jellen E.N."/>
            <person name="Maughan P.J."/>
            <person name="Tester M."/>
        </authorList>
    </citation>
    <scope>NUCLEOTIDE SEQUENCE [LARGE SCALE GENOMIC DNA]</scope>
    <source>
        <strain evidence="4">cv. PI 614886</strain>
    </source>
</reference>
<dbReference type="GO" id="GO:0006906">
    <property type="term" value="P:vesicle fusion"/>
    <property type="evidence" value="ECO:0007669"/>
    <property type="project" value="TreeGrafter"/>
</dbReference>
<dbReference type="Gene3D" id="1.20.58.70">
    <property type="match status" value="1"/>
</dbReference>
<evidence type="ECO:0000256" key="1">
    <source>
        <dbReference type="ARBA" id="ARBA00022927"/>
    </source>
</evidence>
<keyword evidence="5" id="KW-1185">Reference proteome</keyword>
<keyword evidence="1" id="KW-0653">Protein transport</keyword>
<proteinExistence type="predicted"/>
<dbReference type="InterPro" id="IPR045242">
    <property type="entry name" value="Syntaxin"/>
</dbReference>
<feature type="region of interest" description="Disordered" evidence="2">
    <location>
        <begin position="224"/>
        <end position="259"/>
    </location>
</feature>
<feature type="domain" description="Syntaxin N-terminal" evidence="3">
    <location>
        <begin position="4"/>
        <end position="128"/>
    </location>
</feature>
<reference evidence="4" key="2">
    <citation type="submission" date="2021-03" db="UniProtKB">
        <authorList>
            <consortium name="EnsemblPlants"/>
        </authorList>
    </citation>
    <scope>IDENTIFICATION</scope>
</reference>
<dbReference type="PANTHER" id="PTHR19957">
    <property type="entry name" value="SYNTAXIN"/>
    <property type="match status" value="1"/>
</dbReference>
<sequence length="259" mass="28672">MSSQDDQNDQGSSSENLSHGVAASIFQTNTVITTFYRLVNAIGTSEDTPDLRQKLHRTRQHVMTLVKDVSAKLKTLSDSDHAANVPVSLAFLCILRGKKIEDAKLARDFQASLKEFQKAQKRALERESSYIPSGTPASSVIEHAASNFLTREEAAQDVESQSFLEKKRSIWLDGKTEFIEETLEEREQEKIKEMQSRLDEILEFNKELAALLQEQDILIDGTHSKAEVSSAGSSESIPQLCKASKSGRSCSPLANISSP</sequence>